<feature type="domain" description="Peptidase S9 prolyl oligopeptidase catalytic" evidence="1">
    <location>
        <begin position="175"/>
        <end position="235"/>
    </location>
</feature>
<keyword evidence="3" id="KW-0378">Hydrolase</keyword>
<dbReference type="InterPro" id="IPR001375">
    <property type="entry name" value="Peptidase_S9_cat"/>
</dbReference>
<reference evidence="3 4" key="1">
    <citation type="submission" date="2013-01" db="EMBL/GenBank/DDBJ databases">
        <authorList>
            <person name="Fiebig A."/>
            <person name="Goeker M."/>
            <person name="Klenk H.-P.P."/>
        </authorList>
    </citation>
    <scope>NUCLEOTIDE SEQUENCE [LARGE SCALE GENOMIC DNA]</scope>
    <source>
        <strain evidence="3 4">DSM 17069</strain>
    </source>
</reference>
<proteinExistence type="predicted"/>
<dbReference type="Gene3D" id="3.40.50.1820">
    <property type="entry name" value="alpha/beta hydrolase"/>
    <property type="match status" value="1"/>
</dbReference>
<accession>A0A0A0HP90</accession>
<evidence type="ECO:0000259" key="1">
    <source>
        <dbReference type="Pfam" id="PF00326"/>
    </source>
</evidence>
<dbReference type="Pfam" id="PF12697">
    <property type="entry name" value="Abhydrolase_6"/>
    <property type="match status" value="1"/>
</dbReference>
<gene>
    <name evidence="3" type="ORF">rosmuc_02087</name>
</gene>
<dbReference type="Pfam" id="PF00326">
    <property type="entry name" value="Peptidase_S9"/>
    <property type="match status" value="1"/>
</dbReference>
<dbReference type="EMBL" id="AONH01000010">
    <property type="protein sequence ID" value="KGM88389.1"/>
    <property type="molecule type" value="Genomic_DNA"/>
</dbReference>
<dbReference type="GO" id="GO:0008236">
    <property type="term" value="F:serine-type peptidase activity"/>
    <property type="evidence" value="ECO:0007669"/>
    <property type="project" value="InterPro"/>
</dbReference>
<feature type="domain" description="AB hydrolase-1" evidence="2">
    <location>
        <begin position="43"/>
        <end position="163"/>
    </location>
</feature>
<dbReference type="PATRIC" id="fig|1288298.3.peg.2104"/>
<comment type="caution">
    <text evidence="3">The sequence shown here is derived from an EMBL/GenBank/DDBJ whole genome shotgun (WGS) entry which is preliminary data.</text>
</comment>
<dbReference type="RefSeq" id="WP_037272933.1">
    <property type="nucleotide sequence ID" value="NZ_KN293979.1"/>
</dbReference>
<evidence type="ECO:0000313" key="4">
    <source>
        <dbReference type="Proteomes" id="UP000030021"/>
    </source>
</evidence>
<dbReference type="AlphaFoldDB" id="A0A0A0HP90"/>
<dbReference type="OrthoDB" id="880990at2"/>
<dbReference type="InterPro" id="IPR000073">
    <property type="entry name" value="AB_hydrolase_1"/>
</dbReference>
<protein>
    <submittedName>
        <fullName evidence="3">Alpha/beta hydrolase family</fullName>
    </submittedName>
</protein>
<dbReference type="Proteomes" id="UP000030021">
    <property type="component" value="Unassembled WGS sequence"/>
</dbReference>
<evidence type="ECO:0000313" key="3">
    <source>
        <dbReference type="EMBL" id="KGM88389.1"/>
    </source>
</evidence>
<dbReference type="SUPFAM" id="SSF53474">
    <property type="entry name" value="alpha/beta-Hydrolases"/>
    <property type="match status" value="1"/>
</dbReference>
<organism evidence="3 4">
    <name type="scientific">Roseovarius mucosus DSM 17069</name>
    <dbReference type="NCBI Taxonomy" id="1288298"/>
    <lineage>
        <taxon>Bacteria</taxon>
        <taxon>Pseudomonadati</taxon>
        <taxon>Pseudomonadota</taxon>
        <taxon>Alphaproteobacteria</taxon>
        <taxon>Rhodobacterales</taxon>
        <taxon>Roseobacteraceae</taxon>
        <taxon>Roseovarius</taxon>
    </lineage>
</organism>
<evidence type="ECO:0000259" key="2">
    <source>
        <dbReference type="Pfam" id="PF12697"/>
    </source>
</evidence>
<dbReference type="InterPro" id="IPR029058">
    <property type="entry name" value="AB_hydrolase_fold"/>
</dbReference>
<name>A0A0A0HP90_9RHOB</name>
<sequence length="251" mass="26105">MSLPLSLLPLAVTFLIGIASMATGQSPGPLNGQMYGAGNRALVVVVHGDVSKGGPATYHYDLARDIAKQGKNVSVFALVRPGYTGEKGQKSPGSNNGRSDHYTRQNNALVAQTIQNLAKSIGTSKVIGIGHSGGAAQLGAIAGMYPGLLDSVILVSCPCNIPAWRAKRGKSAWKNSISPHDHVQSIARGTRILAVVGDKDTNTLPEFSEAFVDAAKARGVPAAYVLVKGASHGFDRLQGTVGQLALQEIAK</sequence>
<dbReference type="eggNOG" id="COG1073">
    <property type="taxonomic scope" value="Bacteria"/>
</dbReference>
<dbReference type="STRING" id="215743.ROSMUCSMR3_01019"/>
<dbReference type="GO" id="GO:0006508">
    <property type="term" value="P:proteolysis"/>
    <property type="evidence" value="ECO:0007669"/>
    <property type="project" value="InterPro"/>
</dbReference>
<dbReference type="HOGENOM" id="CLU_1106456_0_0_5"/>